<feature type="coiled-coil region" evidence="1">
    <location>
        <begin position="60"/>
        <end position="87"/>
    </location>
</feature>
<sequence length="515" mass="61242">MQTNSVHSIDLDKQTKYSQFVNAQLFSGYKIRGKDNSKKFINQLSPSSEDQKITNNLSSSQSYVNAMKALQDKIKYLENENQNLQSQISSKDLTKQIEVKQRHVSTHQKSNDCQQIKEIELKLVQVEIEKEQIKEENEQKIQQLQQNLINIAQQSDQRNREQLEQIQKLQDQLELQGESNQNYRIKINTQTQAIQQEKLNNNNLEFILDQEKRETKYLIEKNEQLQNEINKLKEQLFEIRTYMNRYTKQYDETRIQQLQEENMKQKNQIYELTNQVEQQKELNLKLQLGLEHKKQELEKSELKRVKKLSESNIKIDQLKQQIINLSSNSIINTQSPRETFKKYKQSADIVNKTQNLRNYRQQNNNSRRQLQDQDCNSIFNILQESYKQQPNDSQSSVFSRLIVKTQEGNILTQQKSDDRNNIGNFIDEQIQTIQLSANKSQKYLQTQQYRIQDLNEQLKILNQKYEDIENSISQLTDLKIKREKRQLLLQIIDQIQDINQELNTLVVNPKINQQF</sequence>
<feature type="coiled-coil region" evidence="1">
    <location>
        <begin position="308"/>
        <end position="376"/>
    </location>
</feature>
<accession>A0A8S1Q2J1</accession>
<dbReference type="Proteomes" id="UP000688137">
    <property type="component" value="Unassembled WGS sequence"/>
</dbReference>
<dbReference type="OMA" id="QNYRIKI"/>
<organism evidence="2 3">
    <name type="scientific">Paramecium primaurelia</name>
    <dbReference type="NCBI Taxonomy" id="5886"/>
    <lineage>
        <taxon>Eukaryota</taxon>
        <taxon>Sar</taxon>
        <taxon>Alveolata</taxon>
        <taxon>Ciliophora</taxon>
        <taxon>Intramacronucleata</taxon>
        <taxon>Oligohymenophorea</taxon>
        <taxon>Peniculida</taxon>
        <taxon>Parameciidae</taxon>
        <taxon>Paramecium</taxon>
    </lineage>
</organism>
<evidence type="ECO:0000256" key="1">
    <source>
        <dbReference type="SAM" id="Coils"/>
    </source>
</evidence>
<feature type="coiled-coil region" evidence="1">
    <location>
        <begin position="116"/>
        <end position="282"/>
    </location>
</feature>
<dbReference type="EMBL" id="CAJJDM010000143">
    <property type="protein sequence ID" value="CAD8109059.1"/>
    <property type="molecule type" value="Genomic_DNA"/>
</dbReference>
<comment type="caution">
    <text evidence="2">The sequence shown here is derived from an EMBL/GenBank/DDBJ whole genome shotgun (WGS) entry which is preliminary data.</text>
</comment>
<dbReference type="AlphaFoldDB" id="A0A8S1Q2J1"/>
<feature type="coiled-coil region" evidence="1">
    <location>
        <begin position="444"/>
        <end position="478"/>
    </location>
</feature>
<protein>
    <submittedName>
        <fullName evidence="2">Uncharacterized protein</fullName>
    </submittedName>
</protein>
<keyword evidence="1" id="KW-0175">Coiled coil</keyword>
<keyword evidence="3" id="KW-1185">Reference proteome</keyword>
<proteinExistence type="predicted"/>
<evidence type="ECO:0000313" key="2">
    <source>
        <dbReference type="EMBL" id="CAD8109059.1"/>
    </source>
</evidence>
<gene>
    <name evidence="2" type="ORF">PPRIM_AZ9-3.1.T1390065</name>
</gene>
<reference evidence="2" key="1">
    <citation type="submission" date="2021-01" db="EMBL/GenBank/DDBJ databases">
        <authorList>
            <consortium name="Genoscope - CEA"/>
            <person name="William W."/>
        </authorList>
    </citation>
    <scope>NUCLEOTIDE SEQUENCE</scope>
</reference>
<name>A0A8S1Q2J1_PARPR</name>
<evidence type="ECO:0000313" key="3">
    <source>
        <dbReference type="Proteomes" id="UP000688137"/>
    </source>
</evidence>